<keyword evidence="5 10" id="KW-0067">ATP-binding</keyword>
<organism evidence="15 16">
    <name type="scientific">Entomospira nematocerorum</name>
    <dbReference type="NCBI Taxonomy" id="2719987"/>
    <lineage>
        <taxon>Bacteria</taxon>
        <taxon>Pseudomonadati</taxon>
        <taxon>Spirochaetota</taxon>
        <taxon>Spirochaetia</taxon>
        <taxon>Spirochaetales</taxon>
        <taxon>Spirochaetaceae</taxon>
        <taxon>Entomospira</taxon>
    </lineage>
</organism>
<evidence type="ECO:0000256" key="2">
    <source>
        <dbReference type="ARBA" id="ARBA00022598"/>
    </source>
</evidence>
<name>A0A968GI18_9SPIO</name>
<dbReference type="EC" id="6.3.2.10" evidence="10 11"/>
<keyword evidence="16" id="KW-1185">Reference proteome</keyword>
<dbReference type="GO" id="GO:0009252">
    <property type="term" value="P:peptidoglycan biosynthetic process"/>
    <property type="evidence" value="ECO:0007669"/>
    <property type="project" value="UniProtKB-UniRule"/>
</dbReference>
<dbReference type="EMBL" id="JAATLK010000001">
    <property type="protein sequence ID" value="NIZ47511.1"/>
    <property type="molecule type" value="Genomic_DNA"/>
</dbReference>
<evidence type="ECO:0000256" key="10">
    <source>
        <dbReference type="HAMAP-Rule" id="MF_02019"/>
    </source>
</evidence>
<keyword evidence="9 10" id="KW-0961">Cell wall biogenesis/degradation</keyword>
<dbReference type="GO" id="GO:0071555">
    <property type="term" value="P:cell wall organization"/>
    <property type="evidence" value="ECO:0007669"/>
    <property type="project" value="UniProtKB-KW"/>
</dbReference>
<dbReference type="InterPro" id="IPR004101">
    <property type="entry name" value="Mur_ligase_C"/>
</dbReference>
<reference evidence="15" key="1">
    <citation type="submission" date="2020-03" db="EMBL/GenBank/DDBJ databases">
        <title>Spirochaetal bacteria isolated from arthropods constitute a novel genus Entomospira genus novum within the order Spirochaetales.</title>
        <authorList>
            <person name="Grana-Miraglia L."/>
            <person name="Sikutova S."/>
            <person name="Fingerle V."/>
            <person name="Sing A."/>
            <person name="Castillo-Ramirez S."/>
            <person name="Margos G."/>
            <person name="Rudolf I."/>
        </authorList>
    </citation>
    <scope>NUCLEOTIDE SEQUENCE</scope>
    <source>
        <strain evidence="15">BR208</strain>
    </source>
</reference>
<proteinExistence type="inferred from homology"/>
<evidence type="ECO:0000256" key="9">
    <source>
        <dbReference type="ARBA" id="ARBA00023316"/>
    </source>
</evidence>
<evidence type="ECO:0000256" key="4">
    <source>
        <dbReference type="ARBA" id="ARBA00022741"/>
    </source>
</evidence>
<evidence type="ECO:0000256" key="1">
    <source>
        <dbReference type="ARBA" id="ARBA00022490"/>
    </source>
</evidence>
<evidence type="ECO:0000256" key="7">
    <source>
        <dbReference type="ARBA" id="ARBA00022984"/>
    </source>
</evidence>
<keyword evidence="1 10" id="KW-0963">Cytoplasm</keyword>
<protein>
    <recommendedName>
        <fullName evidence="10 11">UDP-N-acetylmuramoyl-tripeptide--D-alanyl-D-alanine ligase</fullName>
        <ecNumber evidence="10 11">6.3.2.10</ecNumber>
    </recommendedName>
    <alternativeName>
        <fullName evidence="10">D-alanyl-D-alanine-adding enzyme</fullName>
    </alternativeName>
</protein>
<dbReference type="Gene3D" id="3.40.1190.10">
    <property type="entry name" value="Mur-like, catalytic domain"/>
    <property type="match status" value="1"/>
</dbReference>
<dbReference type="RefSeq" id="WP_167703929.1">
    <property type="nucleotide sequence ID" value="NZ_CP118168.1"/>
</dbReference>
<dbReference type="HAMAP" id="MF_02019">
    <property type="entry name" value="MurF"/>
    <property type="match status" value="1"/>
</dbReference>
<keyword evidence="3 10" id="KW-0132">Cell division</keyword>
<dbReference type="InterPro" id="IPR013221">
    <property type="entry name" value="Mur_ligase_cen"/>
</dbReference>
<feature type="domain" description="Mur ligase central" evidence="14">
    <location>
        <begin position="120"/>
        <end position="301"/>
    </location>
</feature>
<dbReference type="Pfam" id="PF02875">
    <property type="entry name" value="Mur_ligase_C"/>
    <property type="match status" value="1"/>
</dbReference>
<dbReference type="GO" id="GO:0051301">
    <property type="term" value="P:cell division"/>
    <property type="evidence" value="ECO:0007669"/>
    <property type="project" value="UniProtKB-KW"/>
</dbReference>
<feature type="domain" description="Mur ligase N-terminal catalytic" evidence="12">
    <location>
        <begin position="26"/>
        <end position="71"/>
    </location>
</feature>
<comment type="pathway">
    <text evidence="10 11">Cell wall biogenesis; peptidoglycan biosynthesis.</text>
</comment>
<keyword evidence="4 10" id="KW-0547">Nucleotide-binding</keyword>
<dbReference type="InterPro" id="IPR051046">
    <property type="entry name" value="MurCDEF_CellWall_CoF430Synth"/>
</dbReference>
<dbReference type="InterPro" id="IPR000713">
    <property type="entry name" value="Mur_ligase_N"/>
</dbReference>
<dbReference type="Pfam" id="PF08245">
    <property type="entry name" value="Mur_ligase_M"/>
    <property type="match status" value="1"/>
</dbReference>
<dbReference type="SUPFAM" id="SSF63418">
    <property type="entry name" value="MurE/MurF N-terminal domain"/>
    <property type="match status" value="1"/>
</dbReference>
<evidence type="ECO:0000259" key="13">
    <source>
        <dbReference type="Pfam" id="PF02875"/>
    </source>
</evidence>
<comment type="similarity">
    <text evidence="10">Belongs to the MurCDEF family. MurF subfamily.</text>
</comment>
<dbReference type="Gene3D" id="3.40.1390.10">
    <property type="entry name" value="MurE/MurF, N-terminal domain"/>
    <property type="match status" value="1"/>
</dbReference>
<keyword evidence="6 10" id="KW-0133">Cell shape</keyword>
<dbReference type="InterPro" id="IPR036565">
    <property type="entry name" value="Mur-like_cat_sf"/>
</dbReference>
<evidence type="ECO:0000313" key="15">
    <source>
        <dbReference type="EMBL" id="NIZ47511.1"/>
    </source>
</evidence>
<dbReference type="Gene3D" id="3.90.190.20">
    <property type="entry name" value="Mur ligase, C-terminal domain"/>
    <property type="match status" value="1"/>
</dbReference>
<dbReference type="InterPro" id="IPR005863">
    <property type="entry name" value="UDP-N-AcMur_synth"/>
</dbReference>
<comment type="caution">
    <text evidence="15">The sequence shown here is derived from an EMBL/GenBank/DDBJ whole genome shotgun (WGS) entry which is preliminary data.</text>
</comment>
<dbReference type="InterPro" id="IPR035911">
    <property type="entry name" value="MurE/MurF_N"/>
</dbReference>
<sequence>MIFSVSDVSKVLHINNLASANTANLTSVEIDSRKVEPGALFVAIKGEQYDGREFLEDAFRRGAKAAIINNSDDGFDLLHKKELAMQYGCALFVIDDSLRALHLLAKWYLHQFPKLKKVAVTGSSGKTTVKNLLYSICSQAYHTHATAGNFNSETGLPLSIFKIDGSHEVTILEMGMNHRGEIYDLAEIVRPDYAIITNIGCAHIGHLESIEEIAKEKKAIFSQFTGEQVAFIPQYDAFAAFLAQEVNGRVIFYAPETIKRLNDVRSLGLDGWKFSLHKEDIHFHLAGYHNYENACLAIYVAKELGIKSPHIKRGLEAIRASDHRGEILKGSITVLKDCYNANPQSMQAALEMIQPLKYARKIIFLAAMKELGAESHQLHKELAIPIINAGVHAAFLLGREMLYLEQELKARGFSGMIFSDNHIDTLKAHLKLYLKSGDLLLIKGSRSYQLEQLEPFLIEHHFLYPDSVIKDAL</sequence>
<evidence type="ECO:0000259" key="14">
    <source>
        <dbReference type="Pfam" id="PF08245"/>
    </source>
</evidence>
<evidence type="ECO:0000256" key="11">
    <source>
        <dbReference type="RuleBase" id="RU004136"/>
    </source>
</evidence>
<dbReference type="AlphaFoldDB" id="A0A968GI18"/>
<keyword evidence="7 10" id="KW-0573">Peptidoglycan synthesis</keyword>
<evidence type="ECO:0000256" key="3">
    <source>
        <dbReference type="ARBA" id="ARBA00022618"/>
    </source>
</evidence>
<comment type="catalytic activity">
    <reaction evidence="10 11">
        <text>D-alanyl-D-alanine + UDP-N-acetyl-alpha-D-muramoyl-L-alanyl-gamma-D-glutamyl-meso-2,6-diaminopimelate + ATP = UDP-N-acetyl-alpha-D-muramoyl-L-alanyl-gamma-D-glutamyl-meso-2,6-diaminopimeloyl-D-alanyl-D-alanine + ADP + phosphate + H(+)</text>
        <dbReference type="Rhea" id="RHEA:28374"/>
        <dbReference type="ChEBI" id="CHEBI:15378"/>
        <dbReference type="ChEBI" id="CHEBI:30616"/>
        <dbReference type="ChEBI" id="CHEBI:43474"/>
        <dbReference type="ChEBI" id="CHEBI:57822"/>
        <dbReference type="ChEBI" id="CHEBI:61386"/>
        <dbReference type="ChEBI" id="CHEBI:83905"/>
        <dbReference type="ChEBI" id="CHEBI:456216"/>
        <dbReference type="EC" id="6.3.2.10"/>
    </reaction>
</comment>
<dbReference type="GO" id="GO:0005524">
    <property type="term" value="F:ATP binding"/>
    <property type="evidence" value="ECO:0007669"/>
    <property type="project" value="UniProtKB-UniRule"/>
</dbReference>
<dbReference type="PANTHER" id="PTHR43024:SF1">
    <property type="entry name" value="UDP-N-ACETYLMURAMOYL-TRIPEPTIDE--D-ALANYL-D-ALANINE LIGASE"/>
    <property type="match status" value="1"/>
</dbReference>
<dbReference type="GO" id="GO:0047480">
    <property type="term" value="F:UDP-N-acetylmuramoyl-tripeptide-D-alanyl-D-alanine ligase activity"/>
    <property type="evidence" value="ECO:0007669"/>
    <property type="project" value="UniProtKB-UniRule"/>
</dbReference>
<feature type="domain" description="Mur ligase C-terminal" evidence="13">
    <location>
        <begin position="323"/>
        <end position="446"/>
    </location>
</feature>
<dbReference type="PANTHER" id="PTHR43024">
    <property type="entry name" value="UDP-N-ACETYLMURAMOYL-TRIPEPTIDE--D-ALANYL-D-ALANINE LIGASE"/>
    <property type="match status" value="1"/>
</dbReference>
<dbReference type="SUPFAM" id="SSF53623">
    <property type="entry name" value="MurD-like peptide ligases, catalytic domain"/>
    <property type="match status" value="1"/>
</dbReference>
<dbReference type="Pfam" id="PF01225">
    <property type="entry name" value="Mur_ligase"/>
    <property type="match status" value="1"/>
</dbReference>
<dbReference type="GO" id="GO:0005737">
    <property type="term" value="C:cytoplasm"/>
    <property type="evidence" value="ECO:0007669"/>
    <property type="project" value="UniProtKB-SubCell"/>
</dbReference>
<dbReference type="NCBIfam" id="TIGR01143">
    <property type="entry name" value="murF"/>
    <property type="match status" value="1"/>
</dbReference>
<evidence type="ECO:0000259" key="12">
    <source>
        <dbReference type="Pfam" id="PF01225"/>
    </source>
</evidence>
<evidence type="ECO:0000256" key="8">
    <source>
        <dbReference type="ARBA" id="ARBA00023306"/>
    </source>
</evidence>
<dbReference type="Proteomes" id="UP000752013">
    <property type="component" value="Unassembled WGS sequence"/>
</dbReference>
<accession>A0A968GI18</accession>
<dbReference type="InterPro" id="IPR036615">
    <property type="entry name" value="Mur_ligase_C_dom_sf"/>
</dbReference>
<keyword evidence="2 10" id="KW-0436">Ligase</keyword>
<dbReference type="GO" id="GO:0008360">
    <property type="term" value="P:regulation of cell shape"/>
    <property type="evidence" value="ECO:0007669"/>
    <property type="project" value="UniProtKB-KW"/>
</dbReference>
<feature type="binding site" evidence="10">
    <location>
        <begin position="122"/>
        <end position="128"/>
    </location>
    <ligand>
        <name>ATP</name>
        <dbReference type="ChEBI" id="CHEBI:30616"/>
    </ligand>
</feature>
<comment type="function">
    <text evidence="10 11">Involved in cell wall formation. Catalyzes the final step in the synthesis of UDP-N-acetylmuramoyl-pentapeptide, the precursor of murein.</text>
</comment>
<evidence type="ECO:0000256" key="5">
    <source>
        <dbReference type="ARBA" id="ARBA00022840"/>
    </source>
</evidence>
<evidence type="ECO:0000256" key="6">
    <source>
        <dbReference type="ARBA" id="ARBA00022960"/>
    </source>
</evidence>
<gene>
    <name evidence="10 15" type="primary">murF</name>
    <name evidence="15" type="ORF">HCT46_06255</name>
</gene>
<keyword evidence="8 10" id="KW-0131">Cell cycle</keyword>
<dbReference type="SUPFAM" id="SSF53244">
    <property type="entry name" value="MurD-like peptide ligases, peptide-binding domain"/>
    <property type="match status" value="1"/>
</dbReference>
<evidence type="ECO:0000313" key="16">
    <source>
        <dbReference type="Proteomes" id="UP000752013"/>
    </source>
</evidence>
<comment type="subcellular location">
    <subcellularLocation>
        <location evidence="10 11">Cytoplasm</location>
    </subcellularLocation>
</comment>